<dbReference type="Pfam" id="PF07690">
    <property type="entry name" value="MFS_1"/>
    <property type="match status" value="1"/>
</dbReference>
<dbReference type="AlphaFoldDB" id="A0A834HR02"/>
<keyword evidence="1" id="KW-0812">Transmembrane</keyword>
<proteinExistence type="predicted"/>
<dbReference type="PANTHER" id="PTHR11360:SF229">
    <property type="entry name" value="AGAP007601-PA"/>
    <property type="match status" value="1"/>
</dbReference>
<organism evidence="2 3">
    <name type="scientific">Rhynchophorus ferrugineus</name>
    <name type="common">Red palm weevil</name>
    <name type="synonym">Curculio ferrugineus</name>
    <dbReference type="NCBI Taxonomy" id="354439"/>
    <lineage>
        <taxon>Eukaryota</taxon>
        <taxon>Metazoa</taxon>
        <taxon>Ecdysozoa</taxon>
        <taxon>Arthropoda</taxon>
        <taxon>Hexapoda</taxon>
        <taxon>Insecta</taxon>
        <taxon>Pterygota</taxon>
        <taxon>Neoptera</taxon>
        <taxon>Endopterygota</taxon>
        <taxon>Coleoptera</taxon>
        <taxon>Polyphaga</taxon>
        <taxon>Cucujiformia</taxon>
        <taxon>Curculionidae</taxon>
        <taxon>Dryophthorinae</taxon>
        <taxon>Rhynchophorus</taxon>
    </lineage>
</organism>
<comment type="caution">
    <text evidence="2">The sequence shown here is derived from an EMBL/GenBank/DDBJ whole genome shotgun (WGS) entry which is preliminary data.</text>
</comment>
<evidence type="ECO:0000313" key="2">
    <source>
        <dbReference type="EMBL" id="KAF7266454.1"/>
    </source>
</evidence>
<dbReference type="PANTHER" id="PTHR11360">
    <property type="entry name" value="MONOCARBOXYLATE TRANSPORTER"/>
    <property type="match status" value="1"/>
</dbReference>
<dbReference type="InterPro" id="IPR011701">
    <property type="entry name" value="MFS"/>
</dbReference>
<feature type="transmembrane region" description="Helical" evidence="1">
    <location>
        <begin position="151"/>
        <end position="172"/>
    </location>
</feature>
<accession>A0A834HR02</accession>
<dbReference type="InterPro" id="IPR036259">
    <property type="entry name" value="MFS_trans_sf"/>
</dbReference>
<feature type="transmembrane region" description="Helical" evidence="1">
    <location>
        <begin position="178"/>
        <end position="199"/>
    </location>
</feature>
<dbReference type="OrthoDB" id="8055603at2759"/>
<sequence length="490" mass="53454">MAQKVDKKASLTDTPPDGGWGWMVVLGAALINMVNQALFSVFGLIFGETLKDMAGGHATGITLVMAVSVCVTNFSGLLVGPMMKRGISVRTITIFGVLCVGSGMIFSSFASSIWHIVISYGIFTGMGLGLVASSTFLAISEYFTTRKSTAVGLSMAGTSTGQMIMPIFVGLLLKNFEFSGTTLILGCISCCGTLGALLFKPMFCCKKTTDQNVENGKYDLNSNTDLNEFENKEKSAKDESQTLLEKDAKPIIQESNGTNANGPVQIVSSESVGQQRSSCIKKIIQTWDLHLLKDFRFVHMSLGLGLAYVSSISFSTFFPMFLQDEVKFDMWQTTTCMTILSAFDIAGRMTISEICRRLKLGNRSQFMLGALLLAVCRSVLVSLTTYKMALFMSAVVGYVRAVTVINQNLVISEYIPKNELPSAVGLNMFVKGFFVMAVGEPLGMLKDAFDYDTCIHLLDIILICIVVFWSIEILIYKRRKTNEASSSSEA</sequence>
<dbReference type="SUPFAM" id="SSF103473">
    <property type="entry name" value="MFS general substrate transporter"/>
    <property type="match status" value="1"/>
</dbReference>
<dbReference type="EMBL" id="JAACXV010014540">
    <property type="protein sequence ID" value="KAF7266454.1"/>
    <property type="molecule type" value="Genomic_DNA"/>
</dbReference>
<dbReference type="Gene3D" id="1.20.1250.20">
    <property type="entry name" value="MFS general substrate transporter like domains"/>
    <property type="match status" value="1"/>
</dbReference>
<keyword evidence="1" id="KW-0472">Membrane</keyword>
<feature type="transmembrane region" description="Helical" evidence="1">
    <location>
        <begin position="92"/>
        <end position="114"/>
    </location>
</feature>
<keyword evidence="3" id="KW-1185">Reference proteome</keyword>
<evidence type="ECO:0000313" key="3">
    <source>
        <dbReference type="Proteomes" id="UP000625711"/>
    </source>
</evidence>
<reference evidence="2" key="1">
    <citation type="submission" date="2020-08" db="EMBL/GenBank/DDBJ databases">
        <title>Genome sequencing and assembly of the red palm weevil Rhynchophorus ferrugineus.</title>
        <authorList>
            <person name="Dias G.B."/>
            <person name="Bergman C.M."/>
            <person name="Manee M."/>
        </authorList>
    </citation>
    <scope>NUCLEOTIDE SEQUENCE</scope>
    <source>
        <strain evidence="2">AA-2017</strain>
        <tissue evidence="2">Whole larva</tissue>
    </source>
</reference>
<protein>
    <submittedName>
        <fullName evidence="2">Uncharacterized protein</fullName>
    </submittedName>
</protein>
<dbReference type="InterPro" id="IPR050327">
    <property type="entry name" value="Proton-linked_MCT"/>
</dbReference>
<feature type="transmembrane region" description="Helical" evidence="1">
    <location>
        <begin position="120"/>
        <end position="139"/>
    </location>
</feature>
<keyword evidence="1" id="KW-1133">Transmembrane helix</keyword>
<feature type="transmembrane region" description="Helical" evidence="1">
    <location>
        <begin position="58"/>
        <end position="80"/>
    </location>
</feature>
<feature type="transmembrane region" description="Helical" evidence="1">
    <location>
        <begin position="20"/>
        <end position="46"/>
    </location>
</feature>
<gene>
    <name evidence="2" type="ORF">GWI33_020221</name>
</gene>
<evidence type="ECO:0000256" key="1">
    <source>
        <dbReference type="SAM" id="Phobius"/>
    </source>
</evidence>
<dbReference type="GO" id="GO:0008028">
    <property type="term" value="F:monocarboxylic acid transmembrane transporter activity"/>
    <property type="evidence" value="ECO:0007669"/>
    <property type="project" value="TreeGrafter"/>
</dbReference>
<feature type="transmembrane region" description="Helical" evidence="1">
    <location>
        <begin position="302"/>
        <end position="322"/>
    </location>
</feature>
<feature type="transmembrane region" description="Helical" evidence="1">
    <location>
        <begin position="455"/>
        <end position="476"/>
    </location>
</feature>
<dbReference type="Proteomes" id="UP000625711">
    <property type="component" value="Unassembled WGS sequence"/>
</dbReference>
<name>A0A834HR02_RHYFE</name>
<feature type="transmembrane region" description="Helical" evidence="1">
    <location>
        <begin position="423"/>
        <end position="443"/>
    </location>
</feature>